<dbReference type="Proteomes" id="UP000037997">
    <property type="component" value="Unassembled WGS sequence"/>
</dbReference>
<dbReference type="AlphaFoldDB" id="A0A0N1EAB8"/>
<comment type="caution">
    <text evidence="1">The sequence shown here is derived from an EMBL/GenBank/DDBJ whole genome shotgun (WGS) entry which is preliminary data.</text>
</comment>
<gene>
    <name evidence="1" type="ORF">HPU229334_00225</name>
</gene>
<dbReference type="RefSeq" id="WP_054198691.1">
    <property type="nucleotide sequence ID" value="NZ_JNOC01000102.1"/>
</dbReference>
<name>A0A0N1EAB8_9HELI</name>
<evidence type="ECO:0000313" key="2">
    <source>
        <dbReference type="Proteomes" id="UP000037997"/>
    </source>
</evidence>
<dbReference type="EMBL" id="JNOC01000102">
    <property type="protein sequence ID" value="KPH54754.1"/>
    <property type="molecule type" value="Genomic_DNA"/>
</dbReference>
<accession>A0A0N1EAB8</accession>
<evidence type="ECO:0000313" key="1">
    <source>
        <dbReference type="EMBL" id="KPH54754.1"/>
    </source>
</evidence>
<organism evidence="1 2">
    <name type="scientific">Helicobacter pullorum</name>
    <dbReference type="NCBI Taxonomy" id="35818"/>
    <lineage>
        <taxon>Bacteria</taxon>
        <taxon>Pseudomonadati</taxon>
        <taxon>Campylobacterota</taxon>
        <taxon>Epsilonproteobacteria</taxon>
        <taxon>Campylobacterales</taxon>
        <taxon>Helicobacteraceae</taxon>
        <taxon>Helicobacter</taxon>
    </lineage>
</organism>
<proteinExistence type="predicted"/>
<dbReference type="PATRIC" id="fig|35818.11.peg.44"/>
<protein>
    <submittedName>
        <fullName evidence="1">Uncharacterized protein</fullName>
    </submittedName>
</protein>
<reference evidence="1 2" key="1">
    <citation type="submission" date="2014-06" db="EMBL/GenBank/DDBJ databases">
        <title>Helicobacter pullorum isolates in fresh chicken meat - phenotypic and genotypic features.</title>
        <authorList>
            <person name="Borges V."/>
            <person name="Santos A."/>
            <person name="Correia C.B."/>
            <person name="Saraiva M."/>
            <person name="Menard A."/>
            <person name="Vieira L."/>
            <person name="Sampaio D.A."/>
            <person name="Gomes J.P."/>
            <person name="Oleastro M."/>
        </authorList>
    </citation>
    <scope>NUCLEOTIDE SEQUENCE [LARGE SCALE GENOMIC DNA]</scope>
    <source>
        <strain evidence="1 2">229334/12</strain>
    </source>
</reference>
<sequence length="196" mass="23058">MKVLDVLLLLRSRLRDENYNELRFSNNELIDYLEQMQNKVISEFGLNLQEFVFDVGQVELELPSECLYFYLAKCGKSKIPLKTYQEYLENENELCIYARSLVKYCLSLKVGQKVKVYLALSCKLSDENDDLSIESVFVNYLVLKVMKNILLTETNLNNLQKIELYDALIKQERNDLIALLNRAREKRSFVTKYIKV</sequence>